<evidence type="ECO:0008006" key="4">
    <source>
        <dbReference type="Google" id="ProtNLM"/>
    </source>
</evidence>
<protein>
    <recommendedName>
        <fullName evidence="4">Agmatine deiminase</fullName>
    </recommendedName>
</protein>
<keyword evidence="3" id="KW-1185">Reference proteome</keyword>
<comment type="caution">
    <text evidence="2">The sequence shown here is derived from an EMBL/GenBank/DDBJ whole genome shotgun (WGS) entry which is preliminary data.</text>
</comment>
<evidence type="ECO:0000313" key="3">
    <source>
        <dbReference type="Proteomes" id="UP001141253"/>
    </source>
</evidence>
<organism evidence="2 3">
    <name type="scientific">Salix suchowensis</name>
    <dbReference type="NCBI Taxonomy" id="1278906"/>
    <lineage>
        <taxon>Eukaryota</taxon>
        <taxon>Viridiplantae</taxon>
        <taxon>Streptophyta</taxon>
        <taxon>Embryophyta</taxon>
        <taxon>Tracheophyta</taxon>
        <taxon>Spermatophyta</taxon>
        <taxon>Magnoliopsida</taxon>
        <taxon>eudicotyledons</taxon>
        <taxon>Gunneridae</taxon>
        <taxon>Pentapetalae</taxon>
        <taxon>rosids</taxon>
        <taxon>fabids</taxon>
        <taxon>Malpighiales</taxon>
        <taxon>Salicaceae</taxon>
        <taxon>Saliceae</taxon>
        <taxon>Salix</taxon>
    </lineage>
</organism>
<accession>A0ABQ9AJZ7</accession>
<dbReference type="InterPro" id="IPR007466">
    <property type="entry name" value="Peptidyl-Arg-deiminase_porph"/>
</dbReference>
<evidence type="ECO:0000313" key="2">
    <source>
        <dbReference type="EMBL" id="KAJ6340098.1"/>
    </source>
</evidence>
<dbReference type="PANTHER" id="PTHR31377:SF2">
    <property type="entry name" value="AGMATINE DEIMINASE"/>
    <property type="match status" value="1"/>
</dbReference>
<dbReference type="PANTHER" id="PTHR31377">
    <property type="entry name" value="AGMATINE DEIMINASE-RELATED"/>
    <property type="match status" value="1"/>
</dbReference>
<dbReference type="Pfam" id="PF04371">
    <property type="entry name" value="PAD_porph"/>
    <property type="match status" value="1"/>
</dbReference>
<dbReference type="EMBL" id="JAPFFI010000020">
    <property type="protein sequence ID" value="KAJ6340098.1"/>
    <property type="molecule type" value="Genomic_DNA"/>
</dbReference>
<sequence>MVVIREAPVVHGYSMPAEWEPHSQTWMGWPERLDIWRDNALHAQLVFTKVAIAISKFEPVTVCASSAQVVRHFNKLMSYVSVMGFELLN</sequence>
<reference evidence="2" key="2">
    <citation type="journal article" date="2023" name="Int. J. Mol. Sci.">
        <title>De Novo Assembly and Annotation of 11 Diverse Shrub Willow (Salix) Genomes Reveals Novel Gene Organization in Sex-Linked Regions.</title>
        <authorList>
            <person name="Hyden B."/>
            <person name="Feng K."/>
            <person name="Yates T.B."/>
            <person name="Jawdy S."/>
            <person name="Cereghino C."/>
            <person name="Smart L.B."/>
            <person name="Muchero W."/>
        </authorList>
    </citation>
    <scope>NUCLEOTIDE SEQUENCE</scope>
    <source>
        <tissue evidence="2">Shoot tip</tissue>
    </source>
</reference>
<dbReference type="Proteomes" id="UP001141253">
    <property type="component" value="Chromosome 15W"/>
</dbReference>
<evidence type="ECO:0000256" key="1">
    <source>
        <dbReference type="ARBA" id="ARBA00022801"/>
    </source>
</evidence>
<keyword evidence="1" id="KW-0378">Hydrolase</keyword>
<dbReference type="SUPFAM" id="SSF55909">
    <property type="entry name" value="Pentein"/>
    <property type="match status" value="1"/>
</dbReference>
<proteinExistence type="predicted"/>
<reference evidence="2" key="1">
    <citation type="submission" date="2022-10" db="EMBL/GenBank/DDBJ databases">
        <authorList>
            <person name="Hyden B.L."/>
            <person name="Feng K."/>
            <person name="Yates T."/>
            <person name="Jawdy S."/>
            <person name="Smart L.B."/>
            <person name="Muchero W."/>
        </authorList>
    </citation>
    <scope>NUCLEOTIDE SEQUENCE</scope>
    <source>
        <tissue evidence="2">Shoot tip</tissue>
    </source>
</reference>
<gene>
    <name evidence="2" type="ORF">OIU77_007947</name>
</gene>
<dbReference type="Gene3D" id="3.75.10.10">
    <property type="entry name" value="L-arginine/glycine Amidinotransferase, Chain A"/>
    <property type="match status" value="1"/>
</dbReference>
<name>A0ABQ9AJZ7_9ROSI</name>